<dbReference type="Proteomes" id="UP000557772">
    <property type="component" value="Unassembled WGS sequence"/>
</dbReference>
<comment type="caution">
    <text evidence="2">The sequence shown here is derived from an EMBL/GenBank/DDBJ whole genome shotgun (WGS) entry which is preliminary data.</text>
</comment>
<gene>
    <name evidence="2" type="ORF">HJ588_04330</name>
</gene>
<evidence type="ECO:0000313" key="2">
    <source>
        <dbReference type="EMBL" id="NNG38502.1"/>
    </source>
</evidence>
<evidence type="ECO:0000259" key="1">
    <source>
        <dbReference type="Pfam" id="PF03364"/>
    </source>
</evidence>
<name>A0A849ANY0_9MICO</name>
<keyword evidence="3" id="KW-1185">Reference proteome</keyword>
<feature type="domain" description="Coenzyme Q-binding protein COQ10 START" evidence="1">
    <location>
        <begin position="24"/>
        <end position="112"/>
    </location>
</feature>
<dbReference type="SUPFAM" id="SSF55961">
    <property type="entry name" value="Bet v1-like"/>
    <property type="match status" value="2"/>
</dbReference>
<dbReference type="InterPro" id="IPR005031">
    <property type="entry name" value="COQ10_START"/>
</dbReference>
<sequence>MPKITGVRDTARAQQLVQSDRRTVSDLFWDVRAWHEIWSGIDSVEVLYDDGVHQEFTMTVYRGGVTETVRTIRYRHPTGDIEFFTPECPPGMEQHSGYWMFHEVPGQPGTCEVLAGRQYTLTPDQRSFEQYENDRWFYQLSFTGRLHAILLSFAEHFAHEPAATNGHRYHRCDASIVAPVSAADVSAFLQVTENLPQWAAFFSTVEDMVDDRVRMRTVLGSTVLTRVEHPYEGLFIISSVTEIGEERALVTVHPLGDESILRFTMWMTDALVSARFRSQTDTIDQQRGTLVEELNRLADAAKLVGESPDSERAAA</sequence>
<accession>A0A849ANY0</accession>
<dbReference type="AlphaFoldDB" id="A0A849ANY0"/>
<protein>
    <recommendedName>
        <fullName evidence="1">Coenzyme Q-binding protein COQ10 START domain-containing protein</fullName>
    </recommendedName>
</protein>
<dbReference type="Gene3D" id="3.30.530.20">
    <property type="match status" value="2"/>
</dbReference>
<proteinExistence type="predicted"/>
<dbReference type="Pfam" id="PF03364">
    <property type="entry name" value="Polyketide_cyc"/>
    <property type="match status" value="1"/>
</dbReference>
<evidence type="ECO:0000313" key="3">
    <source>
        <dbReference type="Proteomes" id="UP000557772"/>
    </source>
</evidence>
<organism evidence="2 3">
    <name type="scientific">Flexivirga aerilata</name>
    <dbReference type="NCBI Taxonomy" id="1656889"/>
    <lineage>
        <taxon>Bacteria</taxon>
        <taxon>Bacillati</taxon>
        <taxon>Actinomycetota</taxon>
        <taxon>Actinomycetes</taxon>
        <taxon>Micrococcales</taxon>
        <taxon>Dermacoccaceae</taxon>
        <taxon>Flexivirga</taxon>
    </lineage>
</organism>
<dbReference type="EMBL" id="JABENB010000001">
    <property type="protein sequence ID" value="NNG38502.1"/>
    <property type="molecule type" value="Genomic_DNA"/>
</dbReference>
<dbReference type="InterPro" id="IPR023393">
    <property type="entry name" value="START-like_dom_sf"/>
</dbReference>
<dbReference type="RefSeq" id="WP_171152321.1">
    <property type="nucleotide sequence ID" value="NZ_JABENB010000001.1"/>
</dbReference>
<reference evidence="2 3" key="1">
    <citation type="submission" date="2020-05" db="EMBL/GenBank/DDBJ databases">
        <title>Flexivirga sp. ID2601S isolated from air conditioner.</title>
        <authorList>
            <person name="Kim D.H."/>
        </authorList>
    </citation>
    <scope>NUCLEOTIDE SEQUENCE [LARGE SCALE GENOMIC DNA]</scope>
    <source>
        <strain evidence="2 3">ID2601S</strain>
    </source>
</reference>